<dbReference type="FunFam" id="3.40.50.360:FF:000032">
    <property type="entry name" value="Bifunctional cytochrome P450/NADPH--P450 reductase"/>
    <property type="match status" value="1"/>
</dbReference>
<evidence type="ECO:0000256" key="17">
    <source>
        <dbReference type="PIRSR" id="PIRSR000209-1"/>
    </source>
</evidence>
<proteinExistence type="inferred from homology"/>
<feature type="region of interest" description="Disordered" evidence="18">
    <location>
        <begin position="470"/>
        <end position="498"/>
    </location>
</feature>
<dbReference type="AlphaFoldDB" id="A0AAE0P171"/>
<keyword evidence="5 16" id="KW-0285">Flavoprotein</keyword>
<evidence type="ECO:0000256" key="13">
    <source>
        <dbReference type="ARBA" id="ARBA00023033"/>
    </source>
</evidence>
<dbReference type="InterPro" id="IPR023173">
    <property type="entry name" value="NADPH_Cyt_P450_Rdtase_alpha"/>
</dbReference>
<evidence type="ECO:0000256" key="10">
    <source>
        <dbReference type="ARBA" id="ARBA00022982"/>
    </source>
</evidence>
<organism evidence="21 22">
    <name type="scientific">Podospora didyma</name>
    <dbReference type="NCBI Taxonomy" id="330526"/>
    <lineage>
        <taxon>Eukaryota</taxon>
        <taxon>Fungi</taxon>
        <taxon>Dikarya</taxon>
        <taxon>Ascomycota</taxon>
        <taxon>Pezizomycotina</taxon>
        <taxon>Sordariomycetes</taxon>
        <taxon>Sordariomycetidae</taxon>
        <taxon>Sordariales</taxon>
        <taxon>Podosporaceae</taxon>
        <taxon>Podospora</taxon>
    </lineage>
</organism>
<evidence type="ECO:0000256" key="1">
    <source>
        <dbReference type="ARBA" id="ARBA00001971"/>
    </source>
</evidence>
<dbReference type="PANTHER" id="PTHR19384">
    <property type="entry name" value="NITRIC OXIDE SYNTHASE-RELATED"/>
    <property type="match status" value="1"/>
</dbReference>
<dbReference type="CDD" id="cd06206">
    <property type="entry name" value="bifunctional_CYPOR"/>
    <property type="match status" value="1"/>
</dbReference>
<evidence type="ECO:0000256" key="12">
    <source>
        <dbReference type="ARBA" id="ARBA00023004"/>
    </source>
</evidence>
<dbReference type="InterPro" id="IPR017927">
    <property type="entry name" value="FAD-bd_FR_type"/>
</dbReference>
<evidence type="ECO:0000256" key="5">
    <source>
        <dbReference type="ARBA" id="ARBA00022630"/>
    </source>
</evidence>
<dbReference type="Gene3D" id="3.40.50.360">
    <property type="match status" value="1"/>
</dbReference>
<dbReference type="PROSITE" id="PS51384">
    <property type="entry name" value="FAD_FR"/>
    <property type="match status" value="1"/>
</dbReference>
<evidence type="ECO:0000256" key="18">
    <source>
        <dbReference type="SAM" id="MobiDB-lite"/>
    </source>
</evidence>
<evidence type="ECO:0000313" key="21">
    <source>
        <dbReference type="EMBL" id="KAK3391185.1"/>
    </source>
</evidence>
<dbReference type="SUPFAM" id="SSF63380">
    <property type="entry name" value="Riboflavin synthase domain-like"/>
    <property type="match status" value="1"/>
</dbReference>
<keyword evidence="22" id="KW-1185">Reference proteome</keyword>
<dbReference type="EMBL" id="JAULSW010000002">
    <property type="protein sequence ID" value="KAK3391185.1"/>
    <property type="molecule type" value="Genomic_DNA"/>
</dbReference>
<dbReference type="SUPFAM" id="SSF52218">
    <property type="entry name" value="Flavoproteins"/>
    <property type="match status" value="1"/>
</dbReference>
<keyword evidence="12 16" id="KW-0408">Iron</keyword>
<dbReference type="FunFam" id="1.10.630.10:FF:000040">
    <property type="entry name" value="Bifunctional cytochrome P450/NADPH--P450 reductase"/>
    <property type="match status" value="1"/>
</dbReference>
<dbReference type="GO" id="GO:0005506">
    <property type="term" value="F:iron ion binding"/>
    <property type="evidence" value="ECO:0007669"/>
    <property type="project" value="UniProtKB-UniRule"/>
</dbReference>
<dbReference type="InterPro" id="IPR039261">
    <property type="entry name" value="FNR_nucleotide-bd"/>
</dbReference>
<dbReference type="Gene3D" id="3.40.50.80">
    <property type="entry name" value="Nucleotide-binding domain of ferredoxin-NADP reductase (FNR) module"/>
    <property type="match status" value="1"/>
</dbReference>
<dbReference type="InterPro" id="IPR003097">
    <property type="entry name" value="CysJ-like_FAD-binding"/>
</dbReference>
<dbReference type="SUPFAM" id="SSF48264">
    <property type="entry name" value="Cytochrome P450"/>
    <property type="match status" value="1"/>
</dbReference>
<dbReference type="InterPro" id="IPR002401">
    <property type="entry name" value="Cyt_P450_E_grp-I"/>
</dbReference>
<reference evidence="21" key="1">
    <citation type="journal article" date="2023" name="Mol. Phylogenet. Evol.">
        <title>Genome-scale phylogeny and comparative genomics of the fungal order Sordariales.</title>
        <authorList>
            <person name="Hensen N."/>
            <person name="Bonometti L."/>
            <person name="Westerberg I."/>
            <person name="Brannstrom I.O."/>
            <person name="Guillou S."/>
            <person name="Cros-Aarteil S."/>
            <person name="Calhoun S."/>
            <person name="Haridas S."/>
            <person name="Kuo A."/>
            <person name="Mondo S."/>
            <person name="Pangilinan J."/>
            <person name="Riley R."/>
            <person name="LaButti K."/>
            <person name="Andreopoulos B."/>
            <person name="Lipzen A."/>
            <person name="Chen C."/>
            <person name="Yan M."/>
            <person name="Daum C."/>
            <person name="Ng V."/>
            <person name="Clum A."/>
            <person name="Steindorff A."/>
            <person name="Ohm R.A."/>
            <person name="Martin F."/>
            <person name="Silar P."/>
            <person name="Natvig D.O."/>
            <person name="Lalanne C."/>
            <person name="Gautier V."/>
            <person name="Ament-Velasquez S.L."/>
            <person name="Kruys A."/>
            <person name="Hutchinson M.I."/>
            <person name="Powell A.J."/>
            <person name="Barry K."/>
            <person name="Miller A.N."/>
            <person name="Grigoriev I.V."/>
            <person name="Debuchy R."/>
            <person name="Gladieux P."/>
            <person name="Hiltunen Thoren M."/>
            <person name="Johannesson H."/>
        </authorList>
    </citation>
    <scope>NUCLEOTIDE SEQUENCE</scope>
    <source>
        <strain evidence="21">CBS 232.78</strain>
    </source>
</reference>
<keyword evidence="4 16" id="KW-0349">Heme</keyword>
<dbReference type="InterPro" id="IPR008254">
    <property type="entry name" value="Flavodoxin/NO_synth"/>
</dbReference>
<accession>A0AAE0P171</accession>
<evidence type="ECO:0000256" key="8">
    <source>
        <dbReference type="ARBA" id="ARBA00022827"/>
    </source>
</evidence>
<keyword evidence="6 16" id="KW-0288">FMN</keyword>
<evidence type="ECO:0000256" key="15">
    <source>
        <dbReference type="ARBA" id="ARBA00049342"/>
    </source>
</evidence>
<feature type="domain" description="Flavodoxin-like" evidence="19">
    <location>
        <begin position="505"/>
        <end position="646"/>
    </location>
</feature>
<dbReference type="Pfam" id="PF00067">
    <property type="entry name" value="p450"/>
    <property type="match status" value="1"/>
</dbReference>
<dbReference type="PROSITE" id="PS00086">
    <property type="entry name" value="CYTOCHROME_P450"/>
    <property type="match status" value="1"/>
</dbReference>
<evidence type="ECO:0000256" key="6">
    <source>
        <dbReference type="ARBA" id="ARBA00022643"/>
    </source>
</evidence>
<evidence type="ECO:0000256" key="2">
    <source>
        <dbReference type="ARBA" id="ARBA00010018"/>
    </source>
</evidence>
<dbReference type="GO" id="GO:0010181">
    <property type="term" value="F:FMN binding"/>
    <property type="evidence" value="ECO:0007669"/>
    <property type="project" value="UniProtKB-UniRule"/>
</dbReference>
<dbReference type="InterPro" id="IPR001433">
    <property type="entry name" value="OxRdtase_FAD/NAD-bd"/>
</dbReference>
<dbReference type="GO" id="GO:0070330">
    <property type="term" value="F:aromatase activity"/>
    <property type="evidence" value="ECO:0007669"/>
    <property type="project" value="UniProtKB-UniRule"/>
</dbReference>
<evidence type="ECO:0000259" key="19">
    <source>
        <dbReference type="PROSITE" id="PS50902"/>
    </source>
</evidence>
<comment type="caution">
    <text evidence="21">The sequence shown here is derived from an EMBL/GenBank/DDBJ whole genome shotgun (WGS) entry which is preliminary data.</text>
</comment>
<comment type="cofactor">
    <cofactor evidence="1 16 17">
        <name>heme</name>
        <dbReference type="ChEBI" id="CHEBI:30413"/>
    </cofactor>
</comment>
<reference evidence="21" key="2">
    <citation type="submission" date="2023-06" db="EMBL/GenBank/DDBJ databases">
        <authorList>
            <consortium name="Lawrence Berkeley National Laboratory"/>
            <person name="Haridas S."/>
            <person name="Hensen N."/>
            <person name="Bonometti L."/>
            <person name="Westerberg I."/>
            <person name="Brannstrom I.O."/>
            <person name="Guillou S."/>
            <person name="Cros-Aarteil S."/>
            <person name="Calhoun S."/>
            <person name="Kuo A."/>
            <person name="Mondo S."/>
            <person name="Pangilinan J."/>
            <person name="Riley R."/>
            <person name="LaButti K."/>
            <person name="Andreopoulos B."/>
            <person name="Lipzen A."/>
            <person name="Chen C."/>
            <person name="Yanf M."/>
            <person name="Daum C."/>
            <person name="Ng V."/>
            <person name="Clum A."/>
            <person name="Steindorff A."/>
            <person name="Ohm R."/>
            <person name="Martin F."/>
            <person name="Silar P."/>
            <person name="Natvig D."/>
            <person name="Lalanne C."/>
            <person name="Gautier V."/>
            <person name="Ament-velasquez S.L."/>
            <person name="Kruys A."/>
            <person name="Hutchinson M.I."/>
            <person name="Powell A.J."/>
            <person name="Barry K."/>
            <person name="Miller A.N."/>
            <person name="Grigoriev I.V."/>
            <person name="Debuchy R."/>
            <person name="Gladieux P."/>
            <person name="Thoren M.H."/>
            <person name="Johannesson H."/>
        </authorList>
    </citation>
    <scope>NUCLEOTIDE SEQUENCE</scope>
    <source>
        <strain evidence="21">CBS 232.78</strain>
    </source>
</reference>
<dbReference type="FunFam" id="2.40.30.10:FF:000198">
    <property type="entry name" value="Bifunctional cytochrome P450/NADPH--P450 reductase"/>
    <property type="match status" value="1"/>
</dbReference>
<feature type="binding site" description="axial binding residue" evidence="17">
    <location>
        <position position="409"/>
    </location>
    <ligand>
        <name>heme</name>
        <dbReference type="ChEBI" id="CHEBI:30413"/>
    </ligand>
    <ligandPart>
        <name>Fe</name>
        <dbReference type="ChEBI" id="CHEBI:18248"/>
    </ligandPart>
</feature>
<evidence type="ECO:0000256" key="7">
    <source>
        <dbReference type="ARBA" id="ARBA00022723"/>
    </source>
</evidence>
<dbReference type="EC" id="1.6.2.4" evidence="16"/>
<keyword evidence="8 16" id="KW-0274">FAD</keyword>
<dbReference type="PRINTS" id="PR00385">
    <property type="entry name" value="P450"/>
</dbReference>
<dbReference type="Pfam" id="PF00175">
    <property type="entry name" value="NAD_binding_1"/>
    <property type="match status" value="1"/>
</dbReference>
<keyword evidence="11 16" id="KW-0560">Oxidoreductase</keyword>
<dbReference type="Pfam" id="PF00667">
    <property type="entry name" value="FAD_binding_1"/>
    <property type="match status" value="1"/>
</dbReference>
<dbReference type="Proteomes" id="UP001285441">
    <property type="component" value="Unassembled WGS sequence"/>
</dbReference>
<dbReference type="CDD" id="cd11068">
    <property type="entry name" value="CYP120A1"/>
    <property type="match status" value="1"/>
</dbReference>
<evidence type="ECO:0000256" key="14">
    <source>
        <dbReference type="ARBA" id="ARBA00047827"/>
    </source>
</evidence>
<comment type="catalytic activity">
    <reaction evidence="14 16">
        <text>an organic molecule + reduced [NADPH--hemoprotein reductase] + O2 = an alcohol + oxidized [NADPH--hemoprotein reductase] + H2O + H(+)</text>
        <dbReference type="Rhea" id="RHEA:17149"/>
        <dbReference type="Rhea" id="RHEA-COMP:11964"/>
        <dbReference type="Rhea" id="RHEA-COMP:11965"/>
        <dbReference type="ChEBI" id="CHEBI:15377"/>
        <dbReference type="ChEBI" id="CHEBI:15378"/>
        <dbReference type="ChEBI" id="CHEBI:15379"/>
        <dbReference type="ChEBI" id="CHEBI:30879"/>
        <dbReference type="ChEBI" id="CHEBI:57618"/>
        <dbReference type="ChEBI" id="CHEBI:58210"/>
        <dbReference type="ChEBI" id="CHEBI:142491"/>
        <dbReference type="EC" id="1.14.14.1"/>
    </reaction>
</comment>
<dbReference type="SUPFAM" id="SSF52343">
    <property type="entry name" value="Ferredoxin reductase-like, C-terminal NADP-linked domain"/>
    <property type="match status" value="1"/>
</dbReference>
<name>A0AAE0P171_9PEZI</name>
<keyword evidence="10 16" id="KW-0249">Electron transport</keyword>
<dbReference type="Gene3D" id="1.20.990.10">
    <property type="entry name" value="NADPH-cytochrome p450 Reductase, Chain A, domain 3"/>
    <property type="match status" value="1"/>
</dbReference>
<dbReference type="InterPro" id="IPR001128">
    <property type="entry name" value="Cyt_P450"/>
</dbReference>
<dbReference type="InterPro" id="IPR029039">
    <property type="entry name" value="Flavoprotein-like_sf"/>
</dbReference>
<keyword evidence="9 16" id="KW-0521">NADP</keyword>
<sequence length="1101" mass="121546">MAPTTIPIPGPPGLPFLGNMFDLDMSFMLGSQMDLAAKYGEIFTLRFPGQVMHFICTQALVHEVCDEKRFKKIVSGALHEIRNGVHDGLFTAQLEEPNWGIAHRVLMPAFGPMSIQAMFPEMHEIASQLALKWARHGPTTPIMVTEDFTRLTLDTLALCSMNFRFNSYYHDEMHPFITAMGDFLTESGGRSMRPPLATKVMRKTTNKYWNDIKILRETAEAVLKSRKEHPSDRKDLMTAMLDGVDPKTGQKLSDASIIDNLITFLIAGHETTSGLLSFAFYQLLKRPEAYRRAQKEVDDVVGTGTIRIEHMKKLPYISAILRETLRVCPTISLTAVNPIEDGTILGGKYVVNKNETIALFLAKSQVDPVAFGDDADQWIPERMLDEAFEKRNREFPDNWKPFGNGLRGCIGRPFAWQESLLVMAVLLQNFNFVMHDPNYTLQYHQTLTTKPKDFYMRAILRHGQSPTELEHRLSGGLAPPTNGVSKASTNGNANGAQNKGNLKPLSIFYGSNTGTCETLAQRLAADAPSHGFVATTVDAMDAANQKLPKDQPVVIITASYEGQPPSNAGLFVGWLEGLKGSELDNVAFAVYGCGHKDWTQTFHRVPSLVNDTMAARGGERICEMGLTDASQGEMFTDFEQWEDEVLWPAMEERYGTSAAAEGGAEAQTMPSLSIQFTAPRSTTLRQDVQEAVVVETKDLTAPGGFPKKHIEIELPEDMAYRAGDYLAVLPVNPKETINRAMRRFQLARDANITIEADRRATLPTNGPVPAYEVLGSYVELANPATKRGILALAEAATSPSTISQLQTLATSLYTSEISRKRVSILDLLEKFPTTINLPFGAFLALLPPMRVRQYSISSSPLANPRRASLTYSLLDSEASLANPDVKHVGVATSYLASLAAGDKLAGVSVRKSHAAFHLPADPQTTPIVCIAAGAGIAPFRGFIQERAAQIATGGRVLAPALLFFGCRAPGVDDLYREELDRWEEMGAVSVRRAFSRLPETKKRSGNGGKEEAKGCRHVDDRLWYDRKDLMDLWDRGAKVYVCGSRGVGESVKGAFVKMALERMEREPGFIAGGKVEGSEEERALKWFDGIRNERYATDVFD</sequence>
<evidence type="ECO:0000256" key="4">
    <source>
        <dbReference type="ARBA" id="ARBA00022617"/>
    </source>
</evidence>
<dbReference type="Pfam" id="PF00258">
    <property type="entry name" value="Flavodoxin_1"/>
    <property type="match status" value="1"/>
</dbReference>
<dbReference type="GO" id="GO:0050660">
    <property type="term" value="F:flavin adenine dinucleotide binding"/>
    <property type="evidence" value="ECO:0007669"/>
    <property type="project" value="TreeGrafter"/>
</dbReference>
<dbReference type="GO" id="GO:0005829">
    <property type="term" value="C:cytosol"/>
    <property type="evidence" value="ECO:0007669"/>
    <property type="project" value="TreeGrafter"/>
</dbReference>
<dbReference type="InterPro" id="IPR023206">
    <property type="entry name" value="Bifunctional_P450_P450_red"/>
</dbReference>
<keyword evidence="3 16" id="KW-0813">Transport</keyword>
<dbReference type="Gene3D" id="1.10.630.10">
    <property type="entry name" value="Cytochrome P450"/>
    <property type="match status" value="1"/>
</dbReference>
<dbReference type="InterPro" id="IPR036396">
    <property type="entry name" value="Cyt_P450_sf"/>
</dbReference>
<evidence type="ECO:0000256" key="3">
    <source>
        <dbReference type="ARBA" id="ARBA00022448"/>
    </source>
</evidence>
<evidence type="ECO:0000256" key="9">
    <source>
        <dbReference type="ARBA" id="ARBA00022857"/>
    </source>
</evidence>
<dbReference type="EC" id="1.14.14.1" evidence="16"/>
<evidence type="ECO:0000313" key="22">
    <source>
        <dbReference type="Proteomes" id="UP001285441"/>
    </source>
</evidence>
<evidence type="ECO:0000259" key="20">
    <source>
        <dbReference type="PROSITE" id="PS51384"/>
    </source>
</evidence>
<keyword evidence="7 16" id="KW-0479">Metal-binding</keyword>
<dbReference type="InterPro" id="IPR017938">
    <property type="entry name" value="Riboflavin_synthase-like_b-brl"/>
</dbReference>
<protein>
    <recommendedName>
        <fullName evidence="16">Bifunctional cytochrome P450/NADPH--P450 reductase</fullName>
    </recommendedName>
    <domain>
        <recommendedName>
            <fullName evidence="16">Cytochrome P450</fullName>
            <ecNumber evidence="16">1.14.14.1</ecNumber>
        </recommendedName>
    </domain>
    <domain>
        <recommendedName>
            <fullName evidence="16">NADPH--cytochrome P450 reductase</fullName>
            <ecNumber evidence="16">1.6.2.4</ecNumber>
        </recommendedName>
    </domain>
</protein>
<dbReference type="InterPro" id="IPR017972">
    <property type="entry name" value="Cyt_P450_CS"/>
</dbReference>
<dbReference type="GO" id="GO:0020037">
    <property type="term" value="F:heme binding"/>
    <property type="evidence" value="ECO:0007669"/>
    <property type="project" value="UniProtKB-UniRule"/>
</dbReference>
<comment type="catalytic activity">
    <reaction evidence="15 16">
        <text>2 oxidized [cytochrome P450] + NADPH = 2 reduced [cytochrome P450] + NADP(+) + H(+)</text>
        <dbReference type="Rhea" id="RHEA:24040"/>
        <dbReference type="Rhea" id="RHEA-COMP:14627"/>
        <dbReference type="Rhea" id="RHEA-COMP:14628"/>
        <dbReference type="ChEBI" id="CHEBI:15378"/>
        <dbReference type="ChEBI" id="CHEBI:55376"/>
        <dbReference type="ChEBI" id="CHEBI:57783"/>
        <dbReference type="ChEBI" id="CHEBI:58349"/>
        <dbReference type="ChEBI" id="CHEBI:60344"/>
        <dbReference type="EC" id="1.6.2.4"/>
    </reaction>
</comment>
<dbReference type="PANTHER" id="PTHR19384:SF127">
    <property type="entry name" value="BIFUNCTIONAL CYTOCHROME P450_NADPH--P450 REDUCTASE"/>
    <property type="match status" value="1"/>
</dbReference>
<dbReference type="PRINTS" id="PR00463">
    <property type="entry name" value="EP450I"/>
</dbReference>
<dbReference type="Gene3D" id="2.40.30.10">
    <property type="entry name" value="Translation factors"/>
    <property type="match status" value="1"/>
</dbReference>
<dbReference type="PIRSF" id="PIRSF000209">
    <property type="entry name" value="Bifunctional_P450_P450R"/>
    <property type="match status" value="1"/>
</dbReference>
<evidence type="ECO:0000256" key="16">
    <source>
        <dbReference type="PIRNR" id="PIRNR000209"/>
    </source>
</evidence>
<comment type="cofactor">
    <cofactor evidence="16">
        <name>FAD</name>
        <dbReference type="ChEBI" id="CHEBI:57692"/>
    </cofactor>
    <cofactor evidence="16">
        <name>FMN</name>
        <dbReference type="ChEBI" id="CHEBI:58210"/>
    </cofactor>
</comment>
<evidence type="ECO:0000256" key="11">
    <source>
        <dbReference type="ARBA" id="ARBA00023002"/>
    </source>
</evidence>
<comment type="similarity">
    <text evidence="2 16">In the N-terminal section; belongs to the cytochrome P450 family.</text>
</comment>
<dbReference type="GO" id="GO:0003958">
    <property type="term" value="F:NADPH-hemoprotein reductase activity"/>
    <property type="evidence" value="ECO:0007669"/>
    <property type="project" value="UniProtKB-UniRule"/>
</dbReference>
<keyword evidence="13 16" id="KW-0503">Monooxygenase</keyword>
<gene>
    <name evidence="21" type="ORF">B0H63DRAFT_430024</name>
</gene>
<feature type="domain" description="FAD-binding FR-type" evidence="20">
    <location>
        <begin position="686"/>
        <end position="919"/>
    </location>
</feature>
<dbReference type="PROSITE" id="PS50902">
    <property type="entry name" value="FLAVODOXIN_LIKE"/>
    <property type="match status" value="1"/>
</dbReference>